<keyword evidence="2" id="KW-1185">Reference proteome</keyword>
<proteinExistence type="predicted"/>
<gene>
    <name evidence="1" type="ORF">ACFPZ3_47160</name>
</gene>
<name>A0ABW1D2P1_9ACTN</name>
<dbReference type="Proteomes" id="UP001596058">
    <property type="component" value="Unassembled WGS sequence"/>
</dbReference>
<sequence>MEPHDRQRQLEIDELIRAGANIQALEHIRTAYDCTLHEAVDLLNERWTQVHHGDQAD</sequence>
<dbReference type="EMBL" id="JBHSPA010000064">
    <property type="protein sequence ID" value="MFC5831473.1"/>
    <property type="molecule type" value="Genomic_DNA"/>
</dbReference>
<organism evidence="1 2">
    <name type="scientific">Nonomuraea insulae</name>
    <dbReference type="NCBI Taxonomy" id="1616787"/>
    <lineage>
        <taxon>Bacteria</taxon>
        <taxon>Bacillati</taxon>
        <taxon>Actinomycetota</taxon>
        <taxon>Actinomycetes</taxon>
        <taxon>Streptosporangiales</taxon>
        <taxon>Streptosporangiaceae</taxon>
        <taxon>Nonomuraea</taxon>
    </lineage>
</organism>
<evidence type="ECO:0000313" key="2">
    <source>
        <dbReference type="Proteomes" id="UP001596058"/>
    </source>
</evidence>
<accession>A0ABW1D2P1</accession>
<dbReference type="RefSeq" id="WP_379520944.1">
    <property type="nucleotide sequence ID" value="NZ_JBHSPA010000064.1"/>
</dbReference>
<evidence type="ECO:0000313" key="1">
    <source>
        <dbReference type="EMBL" id="MFC5831473.1"/>
    </source>
</evidence>
<comment type="caution">
    <text evidence="1">The sequence shown here is derived from an EMBL/GenBank/DDBJ whole genome shotgun (WGS) entry which is preliminary data.</text>
</comment>
<reference evidence="2" key="1">
    <citation type="journal article" date="2019" name="Int. J. Syst. Evol. Microbiol.">
        <title>The Global Catalogue of Microorganisms (GCM) 10K type strain sequencing project: providing services to taxonomists for standard genome sequencing and annotation.</title>
        <authorList>
            <consortium name="The Broad Institute Genomics Platform"/>
            <consortium name="The Broad Institute Genome Sequencing Center for Infectious Disease"/>
            <person name="Wu L."/>
            <person name="Ma J."/>
        </authorList>
    </citation>
    <scope>NUCLEOTIDE SEQUENCE [LARGE SCALE GENOMIC DNA]</scope>
    <source>
        <strain evidence="2">CCUG 53903</strain>
    </source>
</reference>
<protein>
    <submittedName>
        <fullName evidence="1">Uncharacterized protein</fullName>
    </submittedName>
</protein>